<dbReference type="PANTHER" id="PTHR33169:SF27">
    <property type="entry name" value="TRANSCRIPTIONAL REGULATOR PADR FAMILY PROTEIN"/>
    <property type="match status" value="1"/>
</dbReference>
<evidence type="ECO:0000313" key="3">
    <source>
        <dbReference type="Proteomes" id="UP000602076"/>
    </source>
</evidence>
<feature type="domain" description="Transcription regulator PadR N-terminal" evidence="1">
    <location>
        <begin position="8"/>
        <end position="80"/>
    </location>
</feature>
<proteinExistence type="predicted"/>
<dbReference type="InterPro" id="IPR052509">
    <property type="entry name" value="Metal_resp_DNA-bind_regulator"/>
</dbReference>
<dbReference type="InterPro" id="IPR036390">
    <property type="entry name" value="WH_DNA-bd_sf"/>
</dbReference>
<organism evidence="2 3">
    <name type="scientific">Peribacillus faecalis</name>
    <dbReference type="NCBI Taxonomy" id="2772559"/>
    <lineage>
        <taxon>Bacteria</taxon>
        <taxon>Bacillati</taxon>
        <taxon>Bacillota</taxon>
        <taxon>Bacilli</taxon>
        <taxon>Bacillales</taxon>
        <taxon>Bacillaceae</taxon>
        <taxon>Peribacillus</taxon>
    </lineage>
</organism>
<dbReference type="InterPro" id="IPR005149">
    <property type="entry name" value="Tscrpt_reg_PadR_N"/>
</dbReference>
<protein>
    <submittedName>
        <fullName evidence="2">PadR family transcriptional regulator</fullName>
    </submittedName>
</protein>
<dbReference type="AlphaFoldDB" id="A0A927CWJ8"/>
<dbReference type="Gene3D" id="1.10.10.10">
    <property type="entry name" value="Winged helix-like DNA-binding domain superfamily/Winged helix DNA-binding domain"/>
    <property type="match status" value="1"/>
</dbReference>
<comment type="caution">
    <text evidence="2">The sequence shown here is derived from an EMBL/GenBank/DDBJ whole genome shotgun (WGS) entry which is preliminary data.</text>
</comment>
<dbReference type="SUPFAM" id="SSF46785">
    <property type="entry name" value="Winged helix' DNA-binding domain"/>
    <property type="match status" value="1"/>
</dbReference>
<dbReference type="Pfam" id="PF03551">
    <property type="entry name" value="PadR"/>
    <property type="match status" value="1"/>
</dbReference>
<sequence length="174" mass="19695">MDHRSLVLLGLLMAQSQHGYQINEFIENNMSMITNMKKPTAYATLDKLSKQGFIEVNTEREGNRPPRKVYTINEKGRTYFYELLIENLSSGDAVEYEGDIGLMFIEHLPLEKAINALQQRLAKTEQSYHMFKSMPDHGTAIGVNLAISHKAKMLEAEISFLKETIAKLSAKQSG</sequence>
<dbReference type="PANTHER" id="PTHR33169">
    <property type="entry name" value="PADR-FAMILY TRANSCRIPTIONAL REGULATOR"/>
    <property type="match status" value="1"/>
</dbReference>
<dbReference type="InterPro" id="IPR036388">
    <property type="entry name" value="WH-like_DNA-bd_sf"/>
</dbReference>
<dbReference type="RefSeq" id="WP_190998622.1">
    <property type="nucleotide sequence ID" value="NZ_JACXSI010000027.1"/>
</dbReference>
<evidence type="ECO:0000259" key="1">
    <source>
        <dbReference type="Pfam" id="PF03551"/>
    </source>
</evidence>
<reference evidence="2" key="1">
    <citation type="submission" date="2020-09" db="EMBL/GenBank/DDBJ databases">
        <title>Bacillus faecalis sp. nov., a moderately halophilic bacterium isolated from cow faeces.</title>
        <authorList>
            <person name="Jiang L."/>
            <person name="Lee J."/>
        </authorList>
    </citation>
    <scope>NUCLEOTIDE SEQUENCE</scope>
    <source>
        <strain evidence="2">AGMB 02131</strain>
    </source>
</reference>
<accession>A0A927CWJ8</accession>
<keyword evidence="3" id="KW-1185">Reference proteome</keyword>
<dbReference type="EMBL" id="JACXSI010000027">
    <property type="protein sequence ID" value="MBD3109082.1"/>
    <property type="molecule type" value="Genomic_DNA"/>
</dbReference>
<evidence type="ECO:0000313" key="2">
    <source>
        <dbReference type="EMBL" id="MBD3109082.1"/>
    </source>
</evidence>
<name>A0A927CWJ8_9BACI</name>
<gene>
    <name evidence="2" type="ORF">IEO70_11995</name>
</gene>
<dbReference type="Proteomes" id="UP000602076">
    <property type="component" value="Unassembled WGS sequence"/>
</dbReference>